<evidence type="ECO:0008006" key="3">
    <source>
        <dbReference type="Google" id="ProtNLM"/>
    </source>
</evidence>
<dbReference type="InterPro" id="IPR018163">
    <property type="entry name" value="Thr/Ala-tRNA-synth_IIc_edit"/>
</dbReference>
<protein>
    <recommendedName>
        <fullName evidence="3">Threonyl/alanyl tRNA synthetase SAD domain-containing protein</fullName>
    </recommendedName>
</protein>
<organism evidence="1 2">
    <name type="scientific">candidate division TA06 bacterium</name>
    <dbReference type="NCBI Taxonomy" id="2250710"/>
    <lineage>
        <taxon>Bacteria</taxon>
        <taxon>Bacteria division TA06</taxon>
    </lineage>
</organism>
<reference evidence="1" key="1">
    <citation type="submission" date="2020-07" db="EMBL/GenBank/DDBJ databases">
        <title>Huge and variable diversity of episymbiotic CPR bacteria and DPANN archaea in groundwater ecosystems.</title>
        <authorList>
            <person name="He C.Y."/>
            <person name="Keren R."/>
            <person name="Whittaker M."/>
            <person name="Farag I.F."/>
            <person name="Doudna J."/>
            <person name="Cate J.H.D."/>
            <person name="Banfield J.F."/>
        </authorList>
    </citation>
    <scope>NUCLEOTIDE SEQUENCE</scope>
    <source>
        <strain evidence="1">NC_groundwater_1520_Pr4_B-0.1um_53_5</strain>
    </source>
</reference>
<proteinExistence type="predicted"/>
<evidence type="ECO:0000313" key="2">
    <source>
        <dbReference type="Proteomes" id="UP000736328"/>
    </source>
</evidence>
<accession>A0A933MIE7</accession>
<dbReference type="EMBL" id="JACQXR010000096">
    <property type="protein sequence ID" value="MBI4727022.1"/>
    <property type="molecule type" value="Genomic_DNA"/>
</dbReference>
<dbReference type="SUPFAM" id="SSF55186">
    <property type="entry name" value="ThrRS/AlaRS common domain"/>
    <property type="match status" value="1"/>
</dbReference>
<dbReference type="GO" id="GO:0000166">
    <property type="term" value="F:nucleotide binding"/>
    <property type="evidence" value="ECO:0007669"/>
    <property type="project" value="InterPro"/>
</dbReference>
<name>A0A933MIE7_UNCT6</name>
<evidence type="ECO:0000313" key="1">
    <source>
        <dbReference type="EMBL" id="MBI4727022.1"/>
    </source>
</evidence>
<dbReference type="AlphaFoldDB" id="A0A933MIE7"/>
<sequence>MFKGTKVRCDFAVESALPMEEIIEQAETRANQIIAQNREVTFKEVRLEEASRLCSLHRLPEGAGKIRLVSLGEDVVTPCSGIHAKNTPEIGRLRIRTFNFVKPGAIRLTFVVE</sequence>
<dbReference type="Gene3D" id="3.30.980.10">
    <property type="entry name" value="Threonyl-trna Synthetase, Chain A, domain 2"/>
    <property type="match status" value="1"/>
</dbReference>
<comment type="caution">
    <text evidence="1">The sequence shown here is derived from an EMBL/GenBank/DDBJ whole genome shotgun (WGS) entry which is preliminary data.</text>
</comment>
<dbReference type="Proteomes" id="UP000736328">
    <property type="component" value="Unassembled WGS sequence"/>
</dbReference>
<gene>
    <name evidence="1" type="ORF">HY768_07340</name>
</gene>